<protein>
    <recommendedName>
        <fullName evidence="2">Retrotransposon gag domain-containing protein</fullName>
    </recommendedName>
</protein>
<feature type="region of interest" description="Disordered" evidence="1">
    <location>
        <begin position="310"/>
        <end position="335"/>
    </location>
</feature>
<name>A0AAV1WXE9_LUPLU</name>
<dbReference type="EMBL" id="CAXHTB010000010">
    <property type="protein sequence ID" value="CAL0314075.1"/>
    <property type="molecule type" value="Genomic_DNA"/>
</dbReference>
<feature type="domain" description="Retrotransposon gag" evidence="2">
    <location>
        <begin position="82"/>
        <end position="181"/>
    </location>
</feature>
<reference evidence="3 4" key="1">
    <citation type="submission" date="2024-03" db="EMBL/GenBank/DDBJ databases">
        <authorList>
            <person name="Martinez-Hernandez J."/>
        </authorList>
    </citation>
    <scope>NUCLEOTIDE SEQUENCE [LARGE SCALE GENOMIC DNA]</scope>
</reference>
<evidence type="ECO:0000259" key="2">
    <source>
        <dbReference type="Pfam" id="PF03732"/>
    </source>
</evidence>
<evidence type="ECO:0000313" key="4">
    <source>
        <dbReference type="Proteomes" id="UP001497480"/>
    </source>
</evidence>
<dbReference type="Pfam" id="PF08284">
    <property type="entry name" value="RVP_2"/>
    <property type="match status" value="1"/>
</dbReference>
<evidence type="ECO:0000313" key="3">
    <source>
        <dbReference type="EMBL" id="CAL0314075.1"/>
    </source>
</evidence>
<comment type="caution">
    <text evidence="3">The sequence shown here is derived from an EMBL/GenBank/DDBJ whole genome shotgun (WGS) entry which is preliminary data.</text>
</comment>
<dbReference type="AlphaFoldDB" id="A0AAV1WXE9"/>
<gene>
    <name evidence="3" type="ORF">LLUT_LOCUS15135</name>
</gene>
<evidence type="ECO:0000256" key="1">
    <source>
        <dbReference type="SAM" id="MobiDB-lite"/>
    </source>
</evidence>
<dbReference type="PANTHER" id="PTHR15503">
    <property type="entry name" value="LDOC1 RELATED"/>
    <property type="match status" value="1"/>
</dbReference>
<dbReference type="Proteomes" id="UP001497480">
    <property type="component" value="Unassembled WGS sequence"/>
</dbReference>
<dbReference type="Gene3D" id="2.40.70.10">
    <property type="entry name" value="Acid Proteases"/>
    <property type="match status" value="1"/>
</dbReference>
<keyword evidence="4" id="KW-1185">Reference proteome</keyword>
<accession>A0AAV1WXE9</accession>
<organism evidence="3 4">
    <name type="scientific">Lupinus luteus</name>
    <name type="common">European yellow lupine</name>
    <dbReference type="NCBI Taxonomy" id="3873"/>
    <lineage>
        <taxon>Eukaryota</taxon>
        <taxon>Viridiplantae</taxon>
        <taxon>Streptophyta</taxon>
        <taxon>Embryophyta</taxon>
        <taxon>Tracheophyta</taxon>
        <taxon>Spermatophyta</taxon>
        <taxon>Magnoliopsida</taxon>
        <taxon>eudicotyledons</taxon>
        <taxon>Gunneridae</taxon>
        <taxon>Pentapetalae</taxon>
        <taxon>rosids</taxon>
        <taxon>fabids</taxon>
        <taxon>Fabales</taxon>
        <taxon>Fabaceae</taxon>
        <taxon>Papilionoideae</taxon>
        <taxon>50 kb inversion clade</taxon>
        <taxon>genistoids sensu lato</taxon>
        <taxon>core genistoids</taxon>
        <taxon>Genisteae</taxon>
        <taxon>Lupinus</taxon>
    </lineage>
</organism>
<proteinExistence type="predicted"/>
<dbReference type="InterPro" id="IPR021109">
    <property type="entry name" value="Peptidase_aspartic_dom_sf"/>
</dbReference>
<dbReference type="InterPro" id="IPR005162">
    <property type="entry name" value="Retrotrans_gag_dom"/>
</dbReference>
<sequence length="335" mass="38161">MAAMTAAIQGVNASFHQMNQQQQQQAQSSQGSTQYKGLDEFCRRQPPRFEGGFAPKAANEWIQELEKIFRALMCADDQKVTYATYMLSKEADNWWEFTRRQMVHEHQVVSWTTFKDKFLQKYFPADMKTKKEMEFLRLQQGSLSVGEYAAKFEELARYAPHYNEVGNERSKCAKFEEGLKPDLKTGHIRLFCPQLKKEEVNSVQAARPKAKGRVFTMSGTEVENNEDLIQALPMTSLPYDLLVPTPTSEPVIVSTLDIILGMDWLSKNHVLLNCFSKTVVFNEPIETSKPNYEAKSTSDNEMKELLKNGAQHGTVGANRVEEKVGRPTAETVRQT</sequence>
<dbReference type="InterPro" id="IPR032567">
    <property type="entry name" value="RTL1-rel"/>
</dbReference>
<dbReference type="Pfam" id="PF03732">
    <property type="entry name" value="Retrotrans_gag"/>
    <property type="match status" value="1"/>
</dbReference>
<dbReference type="PANTHER" id="PTHR15503:SF45">
    <property type="entry name" value="RNA-DIRECTED DNA POLYMERASE HOMOLOG"/>
    <property type="match status" value="1"/>
</dbReference>